<dbReference type="AlphaFoldDB" id="A0A820SEV0"/>
<evidence type="ECO:0000313" key="2">
    <source>
        <dbReference type="EMBL" id="CAF4452299.1"/>
    </source>
</evidence>
<evidence type="ECO:0000313" key="3">
    <source>
        <dbReference type="Proteomes" id="UP000663844"/>
    </source>
</evidence>
<comment type="caution">
    <text evidence="2">The sequence shown here is derived from an EMBL/GenBank/DDBJ whole genome shotgun (WGS) entry which is preliminary data.</text>
</comment>
<feature type="non-terminal residue" evidence="2">
    <location>
        <position position="1"/>
    </location>
</feature>
<dbReference type="EMBL" id="CAJOAZ010033089">
    <property type="protein sequence ID" value="CAF4452299.1"/>
    <property type="molecule type" value="Genomic_DNA"/>
</dbReference>
<protein>
    <submittedName>
        <fullName evidence="2">Uncharacterized protein</fullName>
    </submittedName>
</protein>
<reference evidence="2" key="1">
    <citation type="submission" date="2021-02" db="EMBL/GenBank/DDBJ databases">
        <authorList>
            <person name="Nowell W R."/>
        </authorList>
    </citation>
    <scope>NUCLEOTIDE SEQUENCE</scope>
</reference>
<feature type="non-terminal residue" evidence="2">
    <location>
        <position position="93"/>
    </location>
</feature>
<organism evidence="2 3">
    <name type="scientific">Adineta steineri</name>
    <dbReference type="NCBI Taxonomy" id="433720"/>
    <lineage>
        <taxon>Eukaryota</taxon>
        <taxon>Metazoa</taxon>
        <taxon>Spiralia</taxon>
        <taxon>Gnathifera</taxon>
        <taxon>Rotifera</taxon>
        <taxon>Eurotatoria</taxon>
        <taxon>Bdelloidea</taxon>
        <taxon>Adinetida</taxon>
        <taxon>Adinetidae</taxon>
        <taxon>Adineta</taxon>
    </lineage>
</organism>
<dbReference type="Proteomes" id="UP000663844">
    <property type="component" value="Unassembled WGS sequence"/>
</dbReference>
<feature type="compositionally biased region" description="Polar residues" evidence="1">
    <location>
        <begin position="12"/>
        <end position="31"/>
    </location>
</feature>
<evidence type="ECO:0000256" key="1">
    <source>
        <dbReference type="SAM" id="MobiDB-lite"/>
    </source>
</evidence>
<accession>A0A820SEV0</accession>
<gene>
    <name evidence="2" type="ORF">OXD698_LOCUS54473</name>
</gene>
<proteinExistence type="predicted"/>
<sequence>ISFSEDEVPPSIGTTISSILNNQDGGTSSSENEITSFLSHLRNDTYRKTIFEKLIECRKIKQNEINIRQEEIQVIDDILQFVTQYHSKHSHNQ</sequence>
<feature type="region of interest" description="Disordered" evidence="1">
    <location>
        <begin position="1"/>
        <end position="31"/>
    </location>
</feature>
<name>A0A820SEV0_9BILA</name>